<evidence type="ECO:0000256" key="1">
    <source>
        <dbReference type="SAM" id="Phobius"/>
    </source>
</evidence>
<organism evidence="2 3">
    <name type="scientific">Phaeosphaeria nodorum (strain SN15 / ATCC MYA-4574 / FGSC 10173)</name>
    <name type="common">Glume blotch fungus</name>
    <name type="synonym">Parastagonospora nodorum</name>
    <dbReference type="NCBI Taxonomy" id="321614"/>
    <lineage>
        <taxon>Eukaryota</taxon>
        <taxon>Fungi</taxon>
        <taxon>Dikarya</taxon>
        <taxon>Ascomycota</taxon>
        <taxon>Pezizomycotina</taxon>
        <taxon>Dothideomycetes</taxon>
        <taxon>Pleosporomycetidae</taxon>
        <taxon>Pleosporales</taxon>
        <taxon>Pleosporineae</taxon>
        <taxon>Phaeosphaeriaceae</taxon>
        <taxon>Parastagonospora</taxon>
    </lineage>
</organism>
<keyword evidence="1" id="KW-0812">Transmembrane</keyword>
<accession>Q0UZ98</accession>
<dbReference type="AlphaFoldDB" id="Q0UZ98"/>
<name>Q0UZ98_PHANO</name>
<protein>
    <submittedName>
        <fullName evidence="2">Uncharacterized protein</fullName>
    </submittedName>
</protein>
<dbReference type="HOGENOM" id="CLU_1982372_0_0_1"/>
<keyword evidence="1" id="KW-1133">Transmembrane helix</keyword>
<evidence type="ECO:0000313" key="2">
    <source>
        <dbReference type="EMBL" id="EAT89647.1"/>
    </source>
</evidence>
<gene>
    <name evidence="2" type="ORF">SNOG_02916</name>
</gene>
<dbReference type="InParanoid" id="Q0UZ98"/>
<proteinExistence type="predicted"/>
<dbReference type="KEGG" id="pno:SNOG_02916"/>
<dbReference type="EMBL" id="CH445328">
    <property type="protein sequence ID" value="EAT89647.1"/>
    <property type="molecule type" value="Genomic_DNA"/>
</dbReference>
<dbReference type="RefSeq" id="XP_001793509.1">
    <property type="nucleotide sequence ID" value="XM_001793457.1"/>
</dbReference>
<reference evidence="3" key="1">
    <citation type="journal article" date="2007" name="Plant Cell">
        <title>Dothideomycete-plant interactions illuminated by genome sequencing and EST analysis of the wheat pathogen Stagonospora nodorum.</title>
        <authorList>
            <person name="Hane J.K."/>
            <person name="Lowe R.G."/>
            <person name="Solomon P.S."/>
            <person name="Tan K.C."/>
            <person name="Schoch C.L."/>
            <person name="Spatafora J.W."/>
            <person name="Crous P.W."/>
            <person name="Kodira C."/>
            <person name="Birren B.W."/>
            <person name="Galagan J.E."/>
            <person name="Torriani S.F."/>
            <person name="McDonald B.A."/>
            <person name="Oliver R.P."/>
        </authorList>
    </citation>
    <scope>NUCLEOTIDE SEQUENCE [LARGE SCALE GENOMIC DNA]</scope>
    <source>
        <strain evidence="3">SN15 / ATCC MYA-4574 / FGSC 10173</strain>
    </source>
</reference>
<dbReference type="Proteomes" id="UP000001055">
    <property type="component" value="Unassembled WGS sequence"/>
</dbReference>
<sequence>MDISQTVEFYMGFLLLMYSFAVPGACTKQFRKQRIKLFGLPILGNVRVLVQMIAQIALSNEYRVEDTDLGREKTQAFSPDSENLVDIAPEVLDRISVATPIASWDIEPPSDQGRRLSGVISMVIEA</sequence>
<feature type="transmembrane region" description="Helical" evidence="1">
    <location>
        <begin position="6"/>
        <end position="26"/>
    </location>
</feature>
<keyword evidence="1" id="KW-0472">Membrane</keyword>
<dbReference type="GeneID" id="5970366"/>
<evidence type="ECO:0000313" key="3">
    <source>
        <dbReference type="Proteomes" id="UP000001055"/>
    </source>
</evidence>